<feature type="transmembrane region" description="Helical" evidence="1">
    <location>
        <begin position="12"/>
        <end position="31"/>
    </location>
</feature>
<comment type="caution">
    <text evidence="2">The sequence shown here is derived from an EMBL/GenBank/DDBJ whole genome shotgun (WGS) entry which is preliminary data.</text>
</comment>
<dbReference type="AlphaFoldDB" id="A0A1B7Z7P5"/>
<evidence type="ECO:0000313" key="3">
    <source>
        <dbReference type="Proteomes" id="UP000092164"/>
    </source>
</evidence>
<keyword evidence="1" id="KW-0472">Membrane</keyword>
<organism evidence="2 3">
    <name type="scientific">Maribacter hydrothermalis</name>
    <dbReference type="NCBI Taxonomy" id="1836467"/>
    <lineage>
        <taxon>Bacteria</taxon>
        <taxon>Pseudomonadati</taxon>
        <taxon>Bacteroidota</taxon>
        <taxon>Flavobacteriia</taxon>
        <taxon>Flavobacteriales</taxon>
        <taxon>Flavobacteriaceae</taxon>
        <taxon>Maribacter</taxon>
    </lineage>
</organism>
<evidence type="ECO:0000256" key="1">
    <source>
        <dbReference type="SAM" id="Phobius"/>
    </source>
</evidence>
<proteinExistence type="predicted"/>
<sequence length="174" mass="18997">MEENQPKTGKYALNFGLLLGVTSVVFAFMLYTADMHYQGGTVVMLISLGLSLAALLVAMIQFKKANNGFMTFGQALKIGVGVCLIGGIIGILFNQIMANVIDPDMMAKAMEFQKNQLLENSNMTVEQVDAQMEMGKPFTTPTMQIVFGLIFSLVIGFVLSLIPAFVLKKNENLN</sequence>
<name>A0A1B7Z7P5_9FLAO</name>
<dbReference type="Pfam" id="PF13858">
    <property type="entry name" value="DUF4199"/>
    <property type="match status" value="1"/>
</dbReference>
<keyword evidence="1" id="KW-0812">Transmembrane</keyword>
<feature type="transmembrane region" description="Helical" evidence="1">
    <location>
        <begin position="78"/>
        <end position="98"/>
    </location>
</feature>
<feature type="transmembrane region" description="Helical" evidence="1">
    <location>
        <begin position="37"/>
        <end position="58"/>
    </location>
</feature>
<reference evidence="3" key="1">
    <citation type="submission" date="2016-06" db="EMBL/GenBank/DDBJ databases">
        <authorList>
            <person name="Zhan P."/>
        </authorList>
    </citation>
    <scope>NUCLEOTIDE SEQUENCE [LARGE SCALE GENOMIC DNA]</scope>
    <source>
        <strain evidence="3">T28</strain>
    </source>
</reference>
<dbReference type="RefSeq" id="WP_068484545.1">
    <property type="nucleotide sequence ID" value="NZ_CP018760.1"/>
</dbReference>
<dbReference type="EMBL" id="LZFP01000012">
    <property type="protein sequence ID" value="OBR38723.1"/>
    <property type="molecule type" value="Genomic_DNA"/>
</dbReference>
<dbReference type="Proteomes" id="UP000092164">
    <property type="component" value="Unassembled WGS sequence"/>
</dbReference>
<accession>A0A1B7Z7P5</accession>
<dbReference type="KEGG" id="mart:BTR34_00425"/>
<dbReference type="OrthoDB" id="1122768at2"/>
<evidence type="ECO:0008006" key="4">
    <source>
        <dbReference type="Google" id="ProtNLM"/>
    </source>
</evidence>
<protein>
    <recommendedName>
        <fullName evidence="4">DUF4199 domain-containing protein</fullName>
    </recommendedName>
</protein>
<gene>
    <name evidence="2" type="ORF">A9200_03385</name>
</gene>
<evidence type="ECO:0000313" key="2">
    <source>
        <dbReference type="EMBL" id="OBR38723.1"/>
    </source>
</evidence>
<keyword evidence="1" id="KW-1133">Transmembrane helix</keyword>
<keyword evidence="3" id="KW-1185">Reference proteome</keyword>
<dbReference type="InterPro" id="IPR025250">
    <property type="entry name" value="DUF4199"/>
</dbReference>
<dbReference type="STRING" id="1836467.BTR34_00425"/>
<feature type="transmembrane region" description="Helical" evidence="1">
    <location>
        <begin position="145"/>
        <end position="167"/>
    </location>
</feature>